<keyword evidence="5 9" id="KW-0547">Nucleotide-binding</keyword>
<feature type="binding site" evidence="9">
    <location>
        <begin position="282"/>
        <end position="284"/>
    </location>
    <ligand>
        <name>ATP</name>
        <dbReference type="ChEBI" id="CHEBI:30616"/>
    </ligand>
</feature>
<dbReference type="STRING" id="765698.Mesci_3747"/>
<sequence>MMRRSILALNAGSSSIKFALYDLVSSRDMQLVSRGTLDLGDKPTLRAKAADGTVQCDRPLTADKRRDAAIGEMLNWVQGEIGERNLICAGHRIVHGGSEFIEPVRLTPDIIDAIDKLTPLAPLHQPRSLAPVRAIAALQPDLPQVGCFDTAFHQTIDPLVRRFALPRQYEEQGLRRYGFHGLSYEYIAGRLSEISPIFAAKHTIVAHLGNGASLCALHGGKSIDTTMGFSALDGLVMGTRCGAIDPGVLLYFLLERGIAAEELQAMLYEKSGLLGVSGISGDMRTLEASNDPRAQEAMALFAFRAAREAAALANTMGGLECLVFTAGIGERSATIRKAICEKLTWLGVVLEDRANNTHAEILSRPESKVEVRVIATDEESVVARHSRMVMQA</sequence>
<name>E8TNI4_MESCW</name>
<keyword evidence="2 9" id="KW-0963">Cytoplasm</keyword>
<evidence type="ECO:0000256" key="6">
    <source>
        <dbReference type="ARBA" id="ARBA00022777"/>
    </source>
</evidence>
<evidence type="ECO:0000256" key="4">
    <source>
        <dbReference type="ARBA" id="ARBA00022723"/>
    </source>
</evidence>
<keyword evidence="8 9" id="KW-0460">Magnesium</keyword>
<evidence type="ECO:0000256" key="10">
    <source>
        <dbReference type="RuleBase" id="RU003835"/>
    </source>
</evidence>
<feature type="binding site" evidence="9">
    <location>
        <position position="378"/>
    </location>
    <ligand>
        <name>Mg(2+)</name>
        <dbReference type="ChEBI" id="CHEBI:18420"/>
    </ligand>
</feature>
<dbReference type="GO" id="GO:0008776">
    <property type="term" value="F:acetate kinase activity"/>
    <property type="evidence" value="ECO:0007669"/>
    <property type="project" value="UniProtKB-UniRule"/>
</dbReference>
<dbReference type="PANTHER" id="PTHR21060">
    <property type="entry name" value="ACETATE KINASE"/>
    <property type="match status" value="1"/>
</dbReference>
<evidence type="ECO:0000256" key="2">
    <source>
        <dbReference type="ARBA" id="ARBA00022490"/>
    </source>
</evidence>
<keyword evidence="3 9" id="KW-0808">Transferase</keyword>
<dbReference type="EC" id="2.7.2.1" evidence="9"/>
<accession>E8TNI4</accession>
<dbReference type="UniPathway" id="UPA00340">
    <property type="reaction ID" value="UER00458"/>
</dbReference>
<evidence type="ECO:0000313" key="11">
    <source>
        <dbReference type="EMBL" id="ADV12866.1"/>
    </source>
</evidence>
<keyword evidence="4 9" id="KW-0479">Metal-binding</keyword>
<dbReference type="KEGG" id="mci:Mesci_3747"/>
<dbReference type="InterPro" id="IPR004372">
    <property type="entry name" value="Ac/propionate_kinase"/>
</dbReference>
<comment type="similarity">
    <text evidence="1 9 10">Belongs to the acetokinase family.</text>
</comment>
<feature type="site" description="Transition state stabilizer" evidence="9">
    <location>
        <position position="180"/>
    </location>
</feature>
<dbReference type="PRINTS" id="PR00471">
    <property type="entry name" value="ACETATEKNASE"/>
</dbReference>
<dbReference type="PROSITE" id="PS01075">
    <property type="entry name" value="ACETATE_KINASE_1"/>
    <property type="match status" value="1"/>
</dbReference>
<dbReference type="InterPro" id="IPR023865">
    <property type="entry name" value="Aliphatic_acid_kinase_CS"/>
</dbReference>
<feature type="site" description="Transition state stabilizer" evidence="9">
    <location>
        <position position="240"/>
    </location>
</feature>
<comment type="caution">
    <text evidence="9">Lacks conserved residue(s) required for the propagation of feature annotation.</text>
</comment>
<comment type="subunit">
    <text evidence="9">Homodimer.</text>
</comment>
<dbReference type="GO" id="GO:0000287">
    <property type="term" value="F:magnesium ion binding"/>
    <property type="evidence" value="ECO:0007669"/>
    <property type="project" value="UniProtKB-UniRule"/>
</dbReference>
<dbReference type="InterPro" id="IPR043129">
    <property type="entry name" value="ATPase_NBD"/>
</dbReference>
<dbReference type="HAMAP" id="MF_00020">
    <property type="entry name" value="Acetate_kinase"/>
    <property type="match status" value="1"/>
</dbReference>
<evidence type="ECO:0000256" key="8">
    <source>
        <dbReference type="ARBA" id="ARBA00022842"/>
    </source>
</evidence>
<feature type="binding site" evidence="9">
    <location>
        <position position="17"/>
    </location>
    <ligand>
        <name>ATP</name>
        <dbReference type="ChEBI" id="CHEBI:30616"/>
    </ligand>
</feature>
<feature type="binding site" evidence="9">
    <location>
        <begin position="207"/>
        <end position="211"/>
    </location>
    <ligand>
        <name>ATP</name>
        <dbReference type="ChEBI" id="CHEBI:30616"/>
    </ligand>
</feature>
<dbReference type="EMBL" id="CP002447">
    <property type="protein sequence ID" value="ADV12866.1"/>
    <property type="molecule type" value="Genomic_DNA"/>
</dbReference>
<dbReference type="GO" id="GO:0005829">
    <property type="term" value="C:cytosol"/>
    <property type="evidence" value="ECO:0007669"/>
    <property type="project" value="TreeGrafter"/>
</dbReference>
<dbReference type="PANTHER" id="PTHR21060:SF21">
    <property type="entry name" value="ACETATE KINASE"/>
    <property type="match status" value="1"/>
</dbReference>
<dbReference type="GO" id="GO:0005524">
    <property type="term" value="F:ATP binding"/>
    <property type="evidence" value="ECO:0007669"/>
    <property type="project" value="UniProtKB-KW"/>
</dbReference>
<evidence type="ECO:0000256" key="7">
    <source>
        <dbReference type="ARBA" id="ARBA00022840"/>
    </source>
</evidence>
<feature type="binding site" evidence="9">
    <location>
        <position position="10"/>
    </location>
    <ligand>
        <name>Mg(2+)</name>
        <dbReference type="ChEBI" id="CHEBI:18420"/>
    </ligand>
</feature>
<dbReference type="RefSeq" id="WP_013531533.1">
    <property type="nucleotide sequence ID" value="NC_014923.1"/>
</dbReference>
<dbReference type="InterPro" id="IPR000890">
    <property type="entry name" value="Aliphatic_acid_kin_short-chain"/>
</dbReference>
<dbReference type="PIRSF" id="PIRSF000722">
    <property type="entry name" value="Acetate_prop_kin"/>
    <property type="match status" value="1"/>
</dbReference>
<dbReference type="OrthoDB" id="9802453at2"/>
<dbReference type="Gene3D" id="3.30.420.40">
    <property type="match status" value="2"/>
</dbReference>
<reference evidence="12" key="1">
    <citation type="submission" date="2011-01" db="EMBL/GenBank/DDBJ databases">
        <title>Complete sequence of chromosome of Mesorhizobium ciceri bv. biserrulae WSM1271.</title>
        <authorList>
            <person name="Lucas S."/>
            <person name="Copeland A."/>
            <person name="Lapidus A."/>
            <person name="Cheng J.-F."/>
            <person name="Goodwin L."/>
            <person name="Pitluck S."/>
            <person name="Teshima H."/>
            <person name="Detter J.C."/>
            <person name="Han C."/>
            <person name="Tapia R."/>
            <person name="Land M."/>
            <person name="Hauser L."/>
            <person name="Kyrpides N."/>
            <person name="Ivanova N."/>
            <person name="Nandasena K."/>
            <person name="Reeve W.G."/>
            <person name="Howieson J.G."/>
            <person name="O'Hara G."/>
            <person name="Tiwari R.P."/>
            <person name="Woyke T."/>
        </authorList>
    </citation>
    <scope>NUCLEOTIDE SEQUENCE [LARGE SCALE GENOMIC DNA]</scope>
    <source>
        <strain evidence="12">HAMBI 2942 / LMG 23838 / WSM1271</strain>
    </source>
</reference>
<keyword evidence="6 9" id="KW-0418">Kinase</keyword>
<proteinExistence type="inferred from homology"/>
<dbReference type="SUPFAM" id="SSF53067">
    <property type="entry name" value="Actin-like ATPase domain"/>
    <property type="match status" value="2"/>
</dbReference>
<comment type="function">
    <text evidence="9">Catalyzes the formation of acetyl phosphate from acetate and ATP. Can also catalyze the reverse reaction.</text>
</comment>
<dbReference type="NCBIfam" id="NF005462">
    <property type="entry name" value="PRK07058.1"/>
    <property type="match status" value="1"/>
</dbReference>
<dbReference type="GO" id="GO:0006085">
    <property type="term" value="P:acetyl-CoA biosynthetic process"/>
    <property type="evidence" value="ECO:0007669"/>
    <property type="project" value="UniProtKB-UniRule"/>
</dbReference>
<dbReference type="PATRIC" id="fig|765698.3.peg.4252"/>
<dbReference type="GO" id="GO:0006083">
    <property type="term" value="P:acetate metabolic process"/>
    <property type="evidence" value="ECO:0007669"/>
    <property type="project" value="TreeGrafter"/>
</dbReference>
<comment type="catalytic activity">
    <reaction evidence="9">
        <text>acetate + ATP = acetyl phosphate + ADP</text>
        <dbReference type="Rhea" id="RHEA:11352"/>
        <dbReference type="ChEBI" id="CHEBI:22191"/>
        <dbReference type="ChEBI" id="CHEBI:30089"/>
        <dbReference type="ChEBI" id="CHEBI:30616"/>
        <dbReference type="ChEBI" id="CHEBI:456216"/>
        <dbReference type="EC" id="2.7.2.1"/>
    </reaction>
</comment>
<evidence type="ECO:0000256" key="9">
    <source>
        <dbReference type="HAMAP-Rule" id="MF_00020"/>
    </source>
</evidence>
<evidence type="ECO:0000256" key="5">
    <source>
        <dbReference type="ARBA" id="ARBA00022741"/>
    </source>
</evidence>
<evidence type="ECO:0000313" key="12">
    <source>
        <dbReference type="Proteomes" id="UP000007471"/>
    </source>
</evidence>
<evidence type="ECO:0000256" key="3">
    <source>
        <dbReference type="ARBA" id="ARBA00022679"/>
    </source>
</evidence>
<dbReference type="Proteomes" id="UP000007471">
    <property type="component" value="Chromosome"/>
</dbReference>
<dbReference type="Pfam" id="PF00871">
    <property type="entry name" value="Acetate_kinase"/>
    <property type="match status" value="1"/>
</dbReference>
<dbReference type="eggNOG" id="COG0282">
    <property type="taxonomic scope" value="Bacteria"/>
</dbReference>
<comment type="subcellular location">
    <subcellularLocation>
        <location evidence="9">Cytoplasm</location>
    </subcellularLocation>
</comment>
<dbReference type="AlphaFoldDB" id="E8TNI4"/>
<feature type="binding site" evidence="9">
    <location>
        <position position="92"/>
    </location>
    <ligand>
        <name>substrate</name>
    </ligand>
</feature>
<keyword evidence="7 9" id="KW-0067">ATP-binding</keyword>
<gene>
    <name evidence="9" type="primary">ackA</name>
    <name evidence="11" type="ordered locus">Mesci_3747</name>
</gene>
<organism evidence="11 12">
    <name type="scientific">Mesorhizobium ciceri biovar biserrulae (strain HAMBI 2942 / LMG 23838 / WSM1271)</name>
    <dbReference type="NCBI Taxonomy" id="765698"/>
    <lineage>
        <taxon>Bacteria</taxon>
        <taxon>Pseudomonadati</taxon>
        <taxon>Pseudomonadota</taxon>
        <taxon>Alphaproteobacteria</taxon>
        <taxon>Hyphomicrobiales</taxon>
        <taxon>Phyllobacteriaceae</taxon>
        <taxon>Mesorhizobium</taxon>
    </lineage>
</organism>
<feature type="active site" description="Proton donor/acceptor" evidence="9">
    <location>
        <position position="149"/>
    </location>
</feature>
<evidence type="ECO:0000256" key="1">
    <source>
        <dbReference type="ARBA" id="ARBA00008748"/>
    </source>
</evidence>
<dbReference type="NCBIfam" id="TIGR00016">
    <property type="entry name" value="ackA"/>
    <property type="match status" value="1"/>
</dbReference>
<dbReference type="HOGENOM" id="CLU_020352_0_0_5"/>
<protein>
    <recommendedName>
        <fullName evidence="9">Acetate kinase</fullName>
        <ecNumber evidence="9">2.7.2.1</ecNumber>
    </recommendedName>
    <alternativeName>
        <fullName evidence="9">Acetokinase</fullName>
    </alternativeName>
</protein>
<comment type="pathway">
    <text evidence="9">Metabolic intermediate biosynthesis; acetyl-CoA biosynthesis; acetyl-CoA from acetate: step 1/2.</text>
</comment>
<comment type="cofactor">
    <cofactor evidence="9">
        <name>Mg(2+)</name>
        <dbReference type="ChEBI" id="CHEBI:18420"/>
    </cofactor>
    <cofactor evidence="9">
        <name>Mn(2+)</name>
        <dbReference type="ChEBI" id="CHEBI:29035"/>
    </cofactor>
    <text evidence="9">Mg(2+). Can also accept Mn(2+).</text>
</comment>